<dbReference type="GeneID" id="73379994"/>
<feature type="compositionally biased region" description="Basic and acidic residues" evidence="2">
    <location>
        <begin position="333"/>
        <end position="343"/>
    </location>
</feature>
<protein>
    <recommendedName>
        <fullName evidence="5">Mitochondrial peculiar membrane protein 1</fullName>
    </recommendedName>
</protein>
<accession>A0AAI9SY36</accession>
<gene>
    <name evidence="3" type="ORF">KGF56_002377</name>
</gene>
<reference evidence="3" key="1">
    <citation type="journal article" date="2022" name="DNA Res.">
        <title>Genome analysis of five recently described species of the CUG-Ser clade uncovers Candida theae as a new hybrid lineage with pathogenic potential in the Candida parapsilosis species complex.</title>
        <authorList>
            <person name="Mixao V."/>
            <person name="Del Olmo V."/>
            <person name="Hegedusova E."/>
            <person name="Saus E."/>
            <person name="Pryszcz L."/>
            <person name="Cillingova A."/>
            <person name="Nosek J."/>
            <person name="Gabaldon T."/>
        </authorList>
    </citation>
    <scope>NUCLEOTIDE SEQUENCE</scope>
    <source>
        <strain evidence="3">CBS 10844</strain>
    </source>
</reference>
<evidence type="ECO:0000256" key="1">
    <source>
        <dbReference type="SAM" id="Coils"/>
    </source>
</evidence>
<evidence type="ECO:0008006" key="5">
    <source>
        <dbReference type="Google" id="ProtNLM"/>
    </source>
</evidence>
<dbReference type="Pfam" id="PF17234">
    <property type="entry name" value="MPM1"/>
    <property type="match status" value="1"/>
</dbReference>
<keyword evidence="1" id="KW-0175">Coiled coil</keyword>
<feature type="coiled-coil region" evidence="1">
    <location>
        <begin position="238"/>
        <end position="267"/>
    </location>
</feature>
<organism evidence="3 4">
    <name type="scientific">Candida oxycetoniae</name>
    <dbReference type="NCBI Taxonomy" id="497107"/>
    <lineage>
        <taxon>Eukaryota</taxon>
        <taxon>Fungi</taxon>
        <taxon>Dikarya</taxon>
        <taxon>Ascomycota</taxon>
        <taxon>Saccharomycotina</taxon>
        <taxon>Pichiomycetes</taxon>
        <taxon>Debaryomycetaceae</taxon>
        <taxon>Candida/Lodderomyces clade</taxon>
        <taxon>Candida</taxon>
    </lineage>
</organism>
<dbReference type="RefSeq" id="XP_049180605.1">
    <property type="nucleotide sequence ID" value="XM_049323599.1"/>
</dbReference>
<name>A0AAI9SY36_9ASCO</name>
<sequence>MCGTKKSDDLNADAVSKASSHNEDLEKYVESFDKIISNIGSLTNAIVGVSLDASREINDKAKRWSETWFSKSRNDRDYGYDYDELAEGSKDSVAFPPFYETRDAGNNNCFPKDIVPPILQDFWKNNLFWQGEPLKLSSFPFGYRAYKGPSIRQYHDCLDKQGKSIWDEKGYWRCLFPASEFSTRLLDFKKNYLQDSIITKEDFFEKMKQVGETEDKPIIDLQDQGKFFNKYEDYLGWKRNQYVEKEKKEKEKEKEQEKKALLQLKNAGLDTQDRYLTSNSVSSKLFTDEDTNEVKLLETRKQCFSDGNCTLTKITKSKPIGSAQWVSEEEHTEDIRGENDGKGNKGWFWK</sequence>
<dbReference type="Proteomes" id="UP001202479">
    <property type="component" value="Unassembled WGS sequence"/>
</dbReference>
<comment type="caution">
    <text evidence="3">The sequence shown here is derived from an EMBL/GenBank/DDBJ whole genome shotgun (WGS) entry which is preliminary data.</text>
</comment>
<proteinExistence type="predicted"/>
<evidence type="ECO:0000313" key="3">
    <source>
        <dbReference type="EMBL" id="KAI3404860.2"/>
    </source>
</evidence>
<dbReference type="AlphaFoldDB" id="A0AAI9SY36"/>
<feature type="region of interest" description="Disordered" evidence="2">
    <location>
        <begin position="322"/>
        <end position="350"/>
    </location>
</feature>
<keyword evidence="4" id="KW-1185">Reference proteome</keyword>
<evidence type="ECO:0000256" key="2">
    <source>
        <dbReference type="SAM" id="MobiDB-lite"/>
    </source>
</evidence>
<dbReference type="EMBL" id="JAHUZD010000074">
    <property type="protein sequence ID" value="KAI3404860.2"/>
    <property type="molecule type" value="Genomic_DNA"/>
</dbReference>
<dbReference type="InterPro" id="IPR035187">
    <property type="entry name" value="Mpm1"/>
</dbReference>
<evidence type="ECO:0000313" key="4">
    <source>
        <dbReference type="Proteomes" id="UP001202479"/>
    </source>
</evidence>